<dbReference type="RefSeq" id="WP_270041584.1">
    <property type="nucleotide sequence ID" value="NZ_JAPDOD010000017.1"/>
</dbReference>
<dbReference type="Proteomes" id="UP001149140">
    <property type="component" value="Unassembled WGS sequence"/>
</dbReference>
<dbReference type="AlphaFoldDB" id="A0A9X3S3Q9"/>
<evidence type="ECO:0000313" key="1">
    <source>
        <dbReference type="EMBL" id="MDA0162346.1"/>
    </source>
</evidence>
<accession>A0A9X3S3Q9</accession>
<protein>
    <submittedName>
        <fullName evidence="1">Uncharacterized protein</fullName>
    </submittedName>
</protein>
<comment type="caution">
    <text evidence="1">The sequence shown here is derived from an EMBL/GenBank/DDBJ whole genome shotgun (WGS) entry which is preliminary data.</text>
</comment>
<keyword evidence="2" id="KW-1185">Reference proteome</keyword>
<name>A0A9X3S3Q9_9ACTN</name>
<evidence type="ECO:0000313" key="2">
    <source>
        <dbReference type="Proteomes" id="UP001149140"/>
    </source>
</evidence>
<sequence length="215" mass="23235">MSGKTLLQWIAVLSALGALAAYALRPENKPVAQASTTSGELTFAPDFPVADRAWVLGAIAKARPEARRLIDDVDGRTRITAFYEPYGYWLGWARAVAPNQYEVRLNLARLDGRRKIDRDTVTLHELGHVVDYALVPDMLRDRLAAQVPTSGVCPDKIQGDCAAAPERFADTFAKWALRGAVSAVGAGYSLASPQSLEDWGAPLSELAIELDVTAG</sequence>
<gene>
    <name evidence="1" type="ORF">OM076_18890</name>
</gene>
<dbReference type="EMBL" id="JAPDOD010000017">
    <property type="protein sequence ID" value="MDA0162346.1"/>
    <property type="molecule type" value="Genomic_DNA"/>
</dbReference>
<proteinExistence type="predicted"/>
<organism evidence="1 2">
    <name type="scientific">Solirubrobacter ginsenosidimutans</name>
    <dbReference type="NCBI Taxonomy" id="490573"/>
    <lineage>
        <taxon>Bacteria</taxon>
        <taxon>Bacillati</taxon>
        <taxon>Actinomycetota</taxon>
        <taxon>Thermoleophilia</taxon>
        <taxon>Solirubrobacterales</taxon>
        <taxon>Solirubrobacteraceae</taxon>
        <taxon>Solirubrobacter</taxon>
    </lineage>
</organism>
<reference evidence="1" key="1">
    <citation type="submission" date="2022-10" db="EMBL/GenBank/DDBJ databases">
        <title>The WGS of Solirubrobacter ginsenosidimutans DSM 21036.</title>
        <authorList>
            <person name="Jiang Z."/>
        </authorList>
    </citation>
    <scope>NUCLEOTIDE SEQUENCE</scope>
    <source>
        <strain evidence="1">DSM 21036</strain>
    </source>
</reference>